<dbReference type="Proteomes" id="UP001628179">
    <property type="component" value="Unassembled WGS sequence"/>
</dbReference>
<keyword evidence="3" id="KW-0732">Signal</keyword>
<keyword evidence="2" id="KW-0812">Transmembrane</keyword>
<feature type="region of interest" description="Disordered" evidence="1">
    <location>
        <begin position="209"/>
        <end position="281"/>
    </location>
</feature>
<organism evidence="4 5">
    <name type="scientific">Madurella fahalii</name>
    <dbReference type="NCBI Taxonomy" id="1157608"/>
    <lineage>
        <taxon>Eukaryota</taxon>
        <taxon>Fungi</taxon>
        <taxon>Dikarya</taxon>
        <taxon>Ascomycota</taxon>
        <taxon>Pezizomycotina</taxon>
        <taxon>Sordariomycetes</taxon>
        <taxon>Sordariomycetidae</taxon>
        <taxon>Sordariales</taxon>
        <taxon>Sordariales incertae sedis</taxon>
        <taxon>Madurella</taxon>
    </lineage>
</organism>
<feature type="chain" id="PRO_5047207121" evidence="3">
    <location>
        <begin position="28"/>
        <end position="405"/>
    </location>
</feature>
<protein>
    <submittedName>
        <fullName evidence="4">Uncharacterized protein</fullName>
    </submittedName>
</protein>
<evidence type="ECO:0000256" key="3">
    <source>
        <dbReference type="SAM" id="SignalP"/>
    </source>
</evidence>
<reference evidence="4 5" key="1">
    <citation type="submission" date="2024-09" db="EMBL/GenBank/DDBJ databases">
        <title>Itraconazole resistance in Madurella fahalii resulting from another homologue of gene encoding cytochrome P450 14-alpha sterol demethylase (CYP51).</title>
        <authorList>
            <person name="Yoshioka I."/>
            <person name="Fahal A.H."/>
            <person name="Kaneko S."/>
            <person name="Yaguchi T."/>
        </authorList>
    </citation>
    <scope>NUCLEOTIDE SEQUENCE [LARGE SCALE GENOMIC DNA]</scope>
    <source>
        <strain evidence="4 5">IFM 68171</strain>
    </source>
</reference>
<evidence type="ECO:0000313" key="5">
    <source>
        <dbReference type="Proteomes" id="UP001628179"/>
    </source>
</evidence>
<feature type="region of interest" description="Disordered" evidence="1">
    <location>
        <begin position="328"/>
        <end position="352"/>
    </location>
</feature>
<dbReference type="EMBL" id="BAAFSV010000004">
    <property type="protein sequence ID" value="GAB1318086.1"/>
    <property type="molecule type" value="Genomic_DNA"/>
</dbReference>
<dbReference type="RefSeq" id="XP_070919817.1">
    <property type="nucleotide sequence ID" value="XM_071063716.1"/>
</dbReference>
<evidence type="ECO:0000313" key="4">
    <source>
        <dbReference type="EMBL" id="GAB1318086.1"/>
    </source>
</evidence>
<dbReference type="GeneID" id="98179039"/>
<feature type="transmembrane region" description="Helical" evidence="2">
    <location>
        <begin position="174"/>
        <end position="198"/>
    </location>
</feature>
<evidence type="ECO:0000256" key="1">
    <source>
        <dbReference type="SAM" id="MobiDB-lite"/>
    </source>
</evidence>
<keyword evidence="2" id="KW-1133">Transmembrane helix</keyword>
<keyword evidence="2" id="KW-0472">Membrane</keyword>
<comment type="caution">
    <text evidence="4">The sequence shown here is derived from an EMBL/GenBank/DDBJ whole genome shotgun (WGS) entry which is preliminary data.</text>
</comment>
<sequence>MARERTRSSTMLSLLAGAGLLLASVRAACYDTWGNEDSNQVPCFAPETTDTTTTTWCCNKGDYCLSNGLCLSPDYNNLMMQQGCTDENWGGGCQKFCTPPSQQDLETNAVPLIPCPASFGNPIDNIRFCCGPDASSCCETPSSWIAIPTGRIIGDPTALAAGSSAAPTSSPLRLALGIGLGIGLPIFLALLTVAYLLIRPLSGRPRGHYHVRRHGGSSNHGINGGGGGGDDDGDDEKRGPNRRHTAGSRNRRDSFGRVDTNIGPPSDDGHWDPMSAAAASAAWPPNGAGNVAAAIAAWARAGAGPFNTNDISTAAAGAEYAAGIGMVPPPSPKEMDGRCRSRSRSRAGFGGRETPVKVAELPVDGADGVGVRVKVMEVAEEVELPVYLPDSDVDVERGGVRGEKM</sequence>
<proteinExistence type="predicted"/>
<keyword evidence="5" id="KW-1185">Reference proteome</keyword>
<feature type="signal peptide" evidence="3">
    <location>
        <begin position="1"/>
        <end position="27"/>
    </location>
</feature>
<name>A0ABQ0GK17_9PEZI</name>
<evidence type="ECO:0000256" key="2">
    <source>
        <dbReference type="SAM" id="Phobius"/>
    </source>
</evidence>
<gene>
    <name evidence="4" type="ORF">MFIFM68171_08296</name>
</gene>
<accession>A0ABQ0GK17</accession>